<sequence>MSCPPGRFCNELNESANRKRDPSLAVWLSSPYLDGVVAFLFLSSLCEHEILNHRNDMKAATDTTRVSNPARLSMGWTNPFFTFSYTKYIKRKYYNRQKIRTLDFDESPRFTPP</sequence>
<dbReference type="EMBL" id="BGPR01005130">
    <property type="protein sequence ID" value="GBN07088.1"/>
    <property type="molecule type" value="Genomic_DNA"/>
</dbReference>
<proteinExistence type="predicted"/>
<dbReference type="AlphaFoldDB" id="A0A4Y2KXN8"/>
<organism evidence="1 2">
    <name type="scientific">Araneus ventricosus</name>
    <name type="common">Orbweaver spider</name>
    <name type="synonym">Epeira ventricosa</name>
    <dbReference type="NCBI Taxonomy" id="182803"/>
    <lineage>
        <taxon>Eukaryota</taxon>
        <taxon>Metazoa</taxon>
        <taxon>Ecdysozoa</taxon>
        <taxon>Arthropoda</taxon>
        <taxon>Chelicerata</taxon>
        <taxon>Arachnida</taxon>
        <taxon>Araneae</taxon>
        <taxon>Araneomorphae</taxon>
        <taxon>Entelegynae</taxon>
        <taxon>Araneoidea</taxon>
        <taxon>Araneidae</taxon>
        <taxon>Araneus</taxon>
    </lineage>
</organism>
<comment type="caution">
    <text evidence="1">The sequence shown here is derived from an EMBL/GenBank/DDBJ whole genome shotgun (WGS) entry which is preliminary data.</text>
</comment>
<evidence type="ECO:0000313" key="1">
    <source>
        <dbReference type="EMBL" id="GBN07088.1"/>
    </source>
</evidence>
<gene>
    <name evidence="1" type="ORF">AVEN_217571_1</name>
</gene>
<protein>
    <submittedName>
        <fullName evidence="1">Uncharacterized protein</fullName>
    </submittedName>
</protein>
<evidence type="ECO:0000313" key="2">
    <source>
        <dbReference type="Proteomes" id="UP000499080"/>
    </source>
</evidence>
<reference evidence="1 2" key="1">
    <citation type="journal article" date="2019" name="Sci. Rep.">
        <title>Orb-weaving spider Araneus ventricosus genome elucidates the spidroin gene catalogue.</title>
        <authorList>
            <person name="Kono N."/>
            <person name="Nakamura H."/>
            <person name="Ohtoshi R."/>
            <person name="Moran D.A.P."/>
            <person name="Shinohara A."/>
            <person name="Yoshida Y."/>
            <person name="Fujiwara M."/>
            <person name="Mori M."/>
            <person name="Tomita M."/>
            <person name="Arakawa K."/>
        </authorList>
    </citation>
    <scope>NUCLEOTIDE SEQUENCE [LARGE SCALE GENOMIC DNA]</scope>
</reference>
<accession>A0A4Y2KXN8</accession>
<name>A0A4Y2KXN8_ARAVE</name>
<dbReference type="Proteomes" id="UP000499080">
    <property type="component" value="Unassembled WGS sequence"/>
</dbReference>
<keyword evidence="2" id="KW-1185">Reference proteome</keyword>